<evidence type="ECO:0000259" key="8">
    <source>
        <dbReference type="Pfam" id="PF00728"/>
    </source>
</evidence>
<dbReference type="Pfam" id="PF00728">
    <property type="entry name" value="Glyco_hydro_20"/>
    <property type="match status" value="1"/>
</dbReference>
<dbReference type="AlphaFoldDB" id="A0A098YPN7"/>
<dbReference type="SUPFAM" id="SSF51445">
    <property type="entry name" value="(Trans)glycosidases"/>
    <property type="match status" value="1"/>
</dbReference>
<keyword evidence="4" id="KW-0378">Hydrolase</keyword>
<organism evidence="10 11">
    <name type="scientific">Hoylesella timonensis S9-PR14</name>
    <dbReference type="NCBI Taxonomy" id="1401062"/>
    <lineage>
        <taxon>Bacteria</taxon>
        <taxon>Pseudomonadati</taxon>
        <taxon>Bacteroidota</taxon>
        <taxon>Bacteroidia</taxon>
        <taxon>Bacteroidales</taxon>
        <taxon>Prevotellaceae</taxon>
        <taxon>Hoylesella</taxon>
    </lineage>
</organism>
<keyword evidence="7" id="KW-0732">Signal</keyword>
<dbReference type="PANTHER" id="PTHR22600">
    <property type="entry name" value="BETA-HEXOSAMINIDASE"/>
    <property type="match status" value="1"/>
</dbReference>
<dbReference type="PIRSF" id="PIRSF001093">
    <property type="entry name" value="B-hxosamndse_ab_euk"/>
    <property type="match status" value="1"/>
</dbReference>
<gene>
    <name evidence="10" type="ORF">HMPREF9304_08650</name>
</gene>
<comment type="catalytic activity">
    <reaction evidence="1">
        <text>Hydrolysis of terminal non-reducing N-acetyl-D-hexosamine residues in N-acetyl-beta-D-hexosaminides.</text>
        <dbReference type="EC" id="3.2.1.52"/>
    </reaction>
</comment>
<sequence>MKTKVITLLLVCGMMSFFSASAQNVADYQIVPMPNELSLISKKPFVLSASTCIYSPAGNMDLQRNAQYLSAYIRETTGLQLNCVTKKTKQAISLAIDSKIKNDEGYVLSVTPQGVTVAGKTARGVFYGLQTLRKSLPVANNLTEVMLPAVVIKDAPRFGYRGGMLDCGRHFFSIDFVKKFIDLLALHNMNVFHWHLTEDQGWRIEIKKYPELTKIGSIRKETVVGRNSGVCDGVPYGGYYTQEQAREIVKYAADRYITVIPEIDMPGHMLAAMAAYPELGCTGGPYEVAKKWGVFEDVLCLGNEKTYQFCEDVLAELMDIFPSKYINIGGDEAPHVRWEKCPKCQRVMQAQGLTAKKLQGYFTNRIEKFINSKGRRLIGWDEILDGDINQSATVMSWRGVEPGVKAAMAGHDVVMSPTTYAYFDYYQTDKTFNEPLLIGGNLPIEKTYSYEPLPNDLPAEAREHIIGVQCNLWTEYIPYPKLAEYQLLPRMAAIAEIQWSEHKKDFPEFKNRLTRLTKFYDLYNYEYAKHLWNKK</sequence>
<reference evidence="10 11" key="1">
    <citation type="submission" date="2014-07" db="EMBL/GenBank/DDBJ databases">
        <authorList>
            <person name="McCorrison J."/>
            <person name="Sanka R."/>
            <person name="Torralba M."/>
            <person name="Gillis M."/>
            <person name="Haft D.H."/>
            <person name="Methe B."/>
            <person name="Sutton G."/>
            <person name="Nelson K.E."/>
        </authorList>
    </citation>
    <scope>NUCLEOTIDE SEQUENCE [LARGE SCALE GENOMIC DNA]</scope>
    <source>
        <strain evidence="10 11">S9-PR14</strain>
    </source>
</reference>
<accession>A0A098YPN7</accession>
<evidence type="ECO:0000256" key="4">
    <source>
        <dbReference type="ARBA" id="ARBA00022801"/>
    </source>
</evidence>
<comment type="caution">
    <text evidence="10">The sequence shown here is derived from an EMBL/GenBank/DDBJ whole genome shotgun (WGS) entry which is preliminary data.</text>
</comment>
<dbReference type="GO" id="GO:0030203">
    <property type="term" value="P:glycosaminoglycan metabolic process"/>
    <property type="evidence" value="ECO:0007669"/>
    <property type="project" value="TreeGrafter"/>
</dbReference>
<dbReference type="GO" id="GO:0004563">
    <property type="term" value="F:beta-N-acetylhexosaminidase activity"/>
    <property type="evidence" value="ECO:0007669"/>
    <property type="project" value="UniProtKB-EC"/>
</dbReference>
<name>A0A098YPN7_9BACT</name>
<feature type="domain" description="Glycoside hydrolase family 20 catalytic" evidence="8">
    <location>
        <begin position="158"/>
        <end position="501"/>
    </location>
</feature>
<evidence type="ECO:0000256" key="3">
    <source>
        <dbReference type="ARBA" id="ARBA00012663"/>
    </source>
</evidence>
<feature type="signal peptide" evidence="7">
    <location>
        <begin position="1"/>
        <end position="22"/>
    </location>
</feature>
<dbReference type="PANTHER" id="PTHR22600:SF57">
    <property type="entry name" value="BETA-N-ACETYLHEXOSAMINIDASE"/>
    <property type="match status" value="1"/>
</dbReference>
<dbReference type="Pfam" id="PF02838">
    <property type="entry name" value="Glyco_hydro_20b"/>
    <property type="match status" value="1"/>
</dbReference>
<protein>
    <recommendedName>
        <fullName evidence="3">beta-N-acetylhexosaminidase</fullName>
        <ecNumber evidence="3">3.2.1.52</ecNumber>
    </recommendedName>
</protein>
<dbReference type="InterPro" id="IPR029018">
    <property type="entry name" value="Hex-like_dom2"/>
</dbReference>
<dbReference type="CDD" id="cd06563">
    <property type="entry name" value="GH20_chitobiase-like"/>
    <property type="match status" value="1"/>
</dbReference>
<evidence type="ECO:0000256" key="5">
    <source>
        <dbReference type="ARBA" id="ARBA00023295"/>
    </source>
</evidence>
<proteinExistence type="inferred from homology"/>
<dbReference type="EMBL" id="JRPQ01000132">
    <property type="protein sequence ID" value="KGI21690.1"/>
    <property type="molecule type" value="Genomic_DNA"/>
</dbReference>
<dbReference type="Gene3D" id="3.30.379.10">
    <property type="entry name" value="Chitobiase/beta-hexosaminidase domain 2-like"/>
    <property type="match status" value="1"/>
</dbReference>
<evidence type="ECO:0000259" key="9">
    <source>
        <dbReference type="Pfam" id="PF02838"/>
    </source>
</evidence>
<dbReference type="InterPro" id="IPR015883">
    <property type="entry name" value="Glyco_hydro_20_cat"/>
</dbReference>
<dbReference type="Proteomes" id="UP000029723">
    <property type="component" value="Unassembled WGS sequence"/>
</dbReference>
<evidence type="ECO:0000256" key="2">
    <source>
        <dbReference type="ARBA" id="ARBA00006285"/>
    </source>
</evidence>
<dbReference type="RefSeq" id="WP_036928138.1">
    <property type="nucleotide sequence ID" value="NZ_JRPQ01000132.1"/>
</dbReference>
<dbReference type="EC" id="3.2.1.52" evidence="3"/>
<dbReference type="GO" id="GO:0016020">
    <property type="term" value="C:membrane"/>
    <property type="evidence" value="ECO:0007669"/>
    <property type="project" value="TreeGrafter"/>
</dbReference>
<evidence type="ECO:0000256" key="7">
    <source>
        <dbReference type="SAM" id="SignalP"/>
    </source>
</evidence>
<feature type="active site" description="Proton donor" evidence="6">
    <location>
        <position position="332"/>
    </location>
</feature>
<dbReference type="GO" id="GO:0005975">
    <property type="term" value="P:carbohydrate metabolic process"/>
    <property type="evidence" value="ECO:0007669"/>
    <property type="project" value="InterPro"/>
</dbReference>
<evidence type="ECO:0000256" key="1">
    <source>
        <dbReference type="ARBA" id="ARBA00001231"/>
    </source>
</evidence>
<keyword evidence="5" id="KW-0326">Glycosidase</keyword>
<dbReference type="Gene3D" id="3.20.20.80">
    <property type="entry name" value="Glycosidases"/>
    <property type="match status" value="1"/>
</dbReference>
<evidence type="ECO:0000313" key="11">
    <source>
        <dbReference type="Proteomes" id="UP000029723"/>
    </source>
</evidence>
<dbReference type="InterPro" id="IPR017853">
    <property type="entry name" value="GH"/>
</dbReference>
<feature type="chain" id="PRO_5001951181" description="beta-N-acetylhexosaminidase" evidence="7">
    <location>
        <begin position="23"/>
        <end position="535"/>
    </location>
</feature>
<dbReference type="OrthoDB" id="1090159at2"/>
<comment type="similarity">
    <text evidence="2">Belongs to the glycosyl hydrolase 20 family.</text>
</comment>
<dbReference type="InterPro" id="IPR025705">
    <property type="entry name" value="Beta_hexosaminidase_sua/sub"/>
</dbReference>
<evidence type="ECO:0000256" key="6">
    <source>
        <dbReference type="PIRSR" id="PIRSR625705-1"/>
    </source>
</evidence>
<dbReference type="PRINTS" id="PR00738">
    <property type="entry name" value="GLHYDRLASE20"/>
</dbReference>
<dbReference type="SUPFAM" id="SSF55545">
    <property type="entry name" value="beta-N-acetylhexosaminidase-like domain"/>
    <property type="match status" value="1"/>
</dbReference>
<feature type="domain" description="Beta-hexosaminidase bacterial type N-terminal" evidence="9">
    <location>
        <begin position="28"/>
        <end position="155"/>
    </location>
</feature>
<dbReference type="InterPro" id="IPR015882">
    <property type="entry name" value="HEX_bac_N"/>
</dbReference>
<evidence type="ECO:0000313" key="10">
    <source>
        <dbReference type="EMBL" id="KGI21690.1"/>
    </source>
</evidence>